<evidence type="ECO:0000313" key="3">
    <source>
        <dbReference type="Proteomes" id="UP000187012"/>
    </source>
</evidence>
<evidence type="ECO:0000259" key="1">
    <source>
        <dbReference type="Pfam" id="PF00535"/>
    </source>
</evidence>
<dbReference type="AlphaFoldDB" id="A0A1N7S096"/>
<dbReference type="EMBL" id="CYGX02000027">
    <property type="protein sequence ID" value="SIT40820.1"/>
    <property type="molecule type" value="Genomic_DNA"/>
</dbReference>
<dbReference type="Pfam" id="PF00535">
    <property type="entry name" value="Glycos_transf_2"/>
    <property type="match status" value="1"/>
</dbReference>
<dbReference type="STRING" id="1247936.BN2475_270123"/>
<organism evidence="2 3">
    <name type="scientific">Paraburkholderia ribeironis</name>
    <dbReference type="NCBI Taxonomy" id="1247936"/>
    <lineage>
        <taxon>Bacteria</taxon>
        <taxon>Pseudomonadati</taxon>
        <taxon>Pseudomonadota</taxon>
        <taxon>Betaproteobacteria</taxon>
        <taxon>Burkholderiales</taxon>
        <taxon>Burkholderiaceae</taxon>
        <taxon>Paraburkholderia</taxon>
    </lineage>
</organism>
<dbReference type="PANTHER" id="PTHR43179">
    <property type="entry name" value="RHAMNOSYLTRANSFERASE WBBL"/>
    <property type="match status" value="1"/>
</dbReference>
<keyword evidence="2" id="KW-0808">Transferase</keyword>
<dbReference type="PANTHER" id="PTHR43179:SF7">
    <property type="entry name" value="RHAMNOSYLTRANSFERASE WBBL"/>
    <property type="match status" value="1"/>
</dbReference>
<accession>A0A1N7S096</accession>
<protein>
    <submittedName>
        <fullName evidence="2">Glycosyl transferase family 2</fullName>
    </submittedName>
</protein>
<gene>
    <name evidence="2" type="ORF">BN2475_270123</name>
</gene>
<dbReference type="Gene3D" id="3.90.550.10">
    <property type="entry name" value="Spore Coat Polysaccharide Biosynthesis Protein SpsA, Chain A"/>
    <property type="match status" value="1"/>
</dbReference>
<dbReference type="InterPro" id="IPR029044">
    <property type="entry name" value="Nucleotide-diphossugar_trans"/>
</dbReference>
<sequence>MRCKLPTGRWQRIRTVRRVAALFAARAGSGGTIPAKLMAGLQRAPRLHPAQRTESMFSIIIPTWNNLPYLRLVIDSLRRHSTHAHQIIVHVNDGSDGTLAWVRDEGIEHTASPGNIGICHAVNIAAARATRDYIVYMNDDMYCCPGWDDALVKRLAQMPADNLFMLSGTMIEPVDSGNPCVVVQNFGRDVESFRADDLVAAARGLVRADWRGATWPPTLVHRDWWHKVGGYSSELSPGMSSDNDFSMKLWDAGCRVFLGVGDSLVYHFQQKSTGKIVKNDGRRQFLNKWGMTQATFDRYYLRRGTAVEGGPAVGDPEQTGRLRRALLKSRIKRAFG</sequence>
<dbReference type="CDD" id="cd00761">
    <property type="entry name" value="Glyco_tranf_GTA_type"/>
    <property type="match status" value="1"/>
</dbReference>
<keyword evidence="3" id="KW-1185">Reference proteome</keyword>
<dbReference type="InterPro" id="IPR001173">
    <property type="entry name" value="Glyco_trans_2-like"/>
</dbReference>
<dbReference type="GO" id="GO:0016740">
    <property type="term" value="F:transferase activity"/>
    <property type="evidence" value="ECO:0007669"/>
    <property type="project" value="UniProtKB-KW"/>
</dbReference>
<feature type="domain" description="Glycosyltransferase 2-like" evidence="1">
    <location>
        <begin position="58"/>
        <end position="162"/>
    </location>
</feature>
<dbReference type="Proteomes" id="UP000187012">
    <property type="component" value="Unassembled WGS sequence"/>
</dbReference>
<dbReference type="SUPFAM" id="SSF53448">
    <property type="entry name" value="Nucleotide-diphospho-sugar transferases"/>
    <property type="match status" value="1"/>
</dbReference>
<evidence type="ECO:0000313" key="2">
    <source>
        <dbReference type="EMBL" id="SIT40820.1"/>
    </source>
</evidence>
<proteinExistence type="predicted"/>
<reference evidence="2 3" key="1">
    <citation type="submission" date="2016-12" db="EMBL/GenBank/DDBJ databases">
        <authorList>
            <person name="Song W.-J."/>
            <person name="Kurnit D.M."/>
        </authorList>
    </citation>
    <scope>NUCLEOTIDE SEQUENCE [LARGE SCALE GENOMIC DNA]</scope>
    <source>
        <strain evidence="2 3">STM7296</strain>
    </source>
</reference>
<name>A0A1N7S096_9BURK</name>